<dbReference type="Proteomes" id="UP000251717">
    <property type="component" value="Unassembled WGS sequence"/>
</dbReference>
<proteinExistence type="predicted"/>
<dbReference type="AlphaFoldDB" id="A0A315XP84"/>
<sequence length="302" mass="34088">MPTDNSKALEIKRLTTPLTFDKLNAYDSEGNIINCIETINEVGYVIEPKEGILSDDEILKYAPKSKAASKVRLKNGFGNLSDALLIHDNLIWISALYYVILLCCSVVMMSTGNKYGMLLILILAIIPLIYMYRVFNLNNYLGSNAKRQERPKSDNVGKTGSIHDSVDVDMGVPSLKRYENEINNLKVLFDIKEGVVRDLIKKRFAPPQITYDRFIAIIDSSHKMFYNQADAATNIIHLAAEDTPRVQGEINNKIDAMQKIIDYIENLTNELVINISNETGSSEEVKNLLNDMENLIDSVKEY</sequence>
<organism evidence="2 3">
    <name type="scientific">Methanobrevibacter thaueri</name>
    <dbReference type="NCBI Taxonomy" id="190975"/>
    <lineage>
        <taxon>Archaea</taxon>
        <taxon>Methanobacteriati</taxon>
        <taxon>Methanobacteriota</taxon>
        <taxon>Methanomada group</taxon>
        <taxon>Methanobacteria</taxon>
        <taxon>Methanobacteriales</taxon>
        <taxon>Methanobacteriaceae</taxon>
        <taxon>Methanobrevibacter</taxon>
    </lineage>
</organism>
<reference evidence="2 3" key="1">
    <citation type="submission" date="2017-03" db="EMBL/GenBank/DDBJ databases">
        <title>Genome sequence of Methanobrevibacter thaueri.</title>
        <authorList>
            <person name="Poehlein A."/>
            <person name="Seedorf H."/>
            <person name="Daniel R."/>
        </authorList>
    </citation>
    <scope>NUCLEOTIDE SEQUENCE [LARGE SCALE GENOMIC DNA]</scope>
    <source>
        <strain evidence="2 3">DSM 11995</strain>
    </source>
</reference>
<protein>
    <submittedName>
        <fullName evidence="2">Uncharacterized protein</fullName>
    </submittedName>
</protein>
<evidence type="ECO:0000313" key="2">
    <source>
        <dbReference type="EMBL" id="PWB87773.1"/>
    </source>
</evidence>
<dbReference type="EMBL" id="MZGS01000017">
    <property type="protein sequence ID" value="PWB87773.1"/>
    <property type="molecule type" value="Genomic_DNA"/>
</dbReference>
<feature type="transmembrane region" description="Helical" evidence="1">
    <location>
        <begin position="115"/>
        <end position="135"/>
    </location>
</feature>
<gene>
    <name evidence="2" type="ORF">MBBTH_07420</name>
</gene>
<name>A0A315XP84_9EURY</name>
<keyword evidence="3" id="KW-1185">Reference proteome</keyword>
<accession>A0A315XP84</accession>
<dbReference type="OrthoDB" id="78232at2157"/>
<keyword evidence="1" id="KW-0472">Membrane</keyword>
<evidence type="ECO:0000256" key="1">
    <source>
        <dbReference type="SAM" id="Phobius"/>
    </source>
</evidence>
<feature type="transmembrane region" description="Helical" evidence="1">
    <location>
        <begin position="90"/>
        <end position="109"/>
    </location>
</feature>
<keyword evidence="1" id="KW-0812">Transmembrane</keyword>
<keyword evidence="1" id="KW-1133">Transmembrane helix</keyword>
<comment type="caution">
    <text evidence="2">The sequence shown here is derived from an EMBL/GenBank/DDBJ whole genome shotgun (WGS) entry which is preliminary data.</text>
</comment>
<dbReference type="RefSeq" id="WP_116591712.1">
    <property type="nucleotide sequence ID" value="NZ_MZGS01000017.1"/>
</dbReference>
<evidence type="ECO:0000313" key="3">
    <source>
        <dbReference type="Proteomes" id="UP000251717"/>
    </source>
</evidence>